<feature type="transmembrane region" description="Helical" evidence="12">
    <location>
        <begin position="464"/>
        <end position="488"/>
    </location>
</feature>
<dbReference type="InterPro" id="IPR029044">
    <property type="entry name" value="Nucleotide-diphossugar_trans"/>
</dbReference>
<dbReference type="PANTHER" id="PTHR43867">
    <property type="entry name" value="CELLULOSE SYNTHASE CATALYTIC SUBUNIT A [UDP-FORMING]"/>
    <property type="match status" value="1"/>
</dbReference>
<comment type="subcellular location">
    <subcellularLocation>
        <location evidence="1">Cell inner membrane</location>
        <topology evidence="1">Multi-pass membrane protein</topology>
    </subcellularLocation>
</comment>
<dbReference type="PANTHER" id="PTHR43867:SF5">
    <property type="entry name" value="GLUCANS BIOSYNTHESIS GLUCOSYLTRANSFERASE H"/>
    <property type="match status" value="1"/>
</dbReference>
<evidence type="ECO:0000256" key="2">
    <source>
        <dbReference type="ARBA" id="ARBA00005001"/>
    </source>
</evidence>
<reference evidence="14 15" key="1">
    <citation type="submission" date="2023-07" db="EMBL/GenBank/DDBJ databases">
        <title>Genomic Encyclopedia of Type Strains, Phase IV (KMG-IV): sequencing the most valuable type-strain genomes for metagenomic binning, comparative biology and taxonomic classification.</title>
        <authorList>
            <person name="Goeker M."/>
        </authorList>
    </citation>
    <scope>NUCLEOTIDE SEQUENCE [LARGE SCALE GENOMIC DNA]</scope>
    <source>
        <strain evidence="14 15">DSM 19013</strain>
    </source>
</reference>
<dbReference type="RefSeq" id="WP_238203323.1">
    <property type="nucleotide sequence ID" value="NZ_BPQE01000013.1"/>
</dbReference>
<keyword evidence="8 14" id="KW-0808">Transferase</keyword>
<keyword evidence="7 14" id="KW-0328">Glycosyltransferase</keyword>
<evidence type="ECO:0000256" key="11">
    <source>
        <dbReference type="ARBA" id="ARBA00023136"/>
    </source>
</evidence>
<sequence length="591" mass="62883">MMHVARPPHRVPEIAESLLSTTPAGLQSLATLRRRRRAFALVNGLSFALLVGLLGAVLGADGWSGVDLALLACGVLILPWTVMGFWNAVTGLALIARGPAGLAAAAPFADVAADPIRLDTAIVMPLRNEDPRRALSRLARVKASLDATGWGERFAYHVLSDSDDPAIAAAEERAVAEWTAREPGASERIAYRRRATNAGYKAGNLQDFCARHGARYALMLPLDADSAMEGPRILDLVRMMQAHPKLGILQSLVVGTPAASPFARIFQFGMRQGMRPYTMGAAWWAGECGPFWGHNALVRIAPFAHSCRLPTLPPGPLGGPILSHDQIEAVLMRRAGYEVRVLPTEGGSFEDNPPTLLDHVEREARWCLGNLQYVRLLAMPGLAPTSRFQLVAAVMMFLTAPALTLALALLPVAALQATDAFPAGLAAGLYLGWLAASMAPKLAGYAEILASEPSARRYGGRARFALGAAVELVFSLLLFSVLCLWLTAAMGRSLANRRSGWNPQARDGTRIPLALACRRLWIGTAFGLAVGLSTLWVSPTAFLWSLPLLAGPLLSIPLAVATSLPALGQAMGRNGLCAIPEELAPGPGARA</sequence>
<evidence type="ECO:0000256" key="5">
    <source>
        <dbReference type="ARBA" id="ARBA00022475"/>
    </source>
</evidence>
<evidence type="ECO:0000256" key="10">
    <source>
        <dbReference type="ARBA" id="ARBA00022989"/>
    </source>
</evidence>
<dbReference type="Proteomes" id="UP001231124">
    <property type="component" value="Unassembled WGS sequence"/>
</dbReference>
<dbReference type="InterPro" id="IPR050321">
    <property type="entry name" value="Glycosyltr_2/OpgH_subfam"/>
</dbReference>
<evidence type="ECO:0000256" key="8">
    <source>
        <dbReference type="ARBA" id="ARBA00022679"/>
    </source>
</evidence>
<proteinExistence type="inferred from homology"/>
<evidence type="ECO:0000256" key="1">
    <source>
        <dbReference type="ARBA" id="ARBA00004429"/>
    </source>
</evidence>
<dbReference type="NCBIfam" id="NF003958">
    <property type="entry name" value="PRK05454.2-1"/>
    <property type="match status" value="1"/>
</dbReference>
<evidence type="ECO:0000256" key="4">
    <source>
        <dbReference type="ARBA" id="ARBA00020585"/>
    </source>
</evidence>
<organism evidence="14 15">
    <name type="scientific">Methylobacterium aerolatum</name>
    <dbReference type="NCBI Taxonomy" id="418708"/>
    <lineage>
        <taxon>Bacteria</taxon>
        <taxon>Pseudomonadati</taxon>
        <taxon>Pseudomonadota</taxon>
        <taxon>Alphaproteobacteria</taxon>
        <taxon>Hyphomicrobiales</taxon>
        <taxon>Methylobacteriaceae</taxon>
        <taxon>Methylobacterium</taxon>
    </lineage>
</organism>
<feature type="transmembrane region" description="Helical" evidence="12">
    <location>
        <begin position="420"/>
        <end position="443"/>
    </location>
</feature>
<protein>
    <recommendedName>
        <fullName evidence="4">Glucans biosynthesis glucosyltransferase H</fullName>
    </recommendedName>
</protein>
<evidence type="ECO:0000256" key="9">
    <source>
        <dbReference type="ARBA" id="ARBA00022692"/>
    </source>
</evidence>
<feature type="transmembrane region" description="Helical" evidence="12">
    <location>
        <begin position="541"/>
        <end position="564"/>
    </location>
</feature>
<keyword evidence="6" id="KW-0997">Cell inner membrane</keyword>
<dbReference type="NCBIfam" id="NF003962">
    <property type="entry name" value="PRK05454.2-5"/>
    <property type="match status" value="1"/>
</dbReference>
<evidence type="ECO:0000313" key="14">
    <source>
        <dbReference type="EMBL" id="MDQ0446019.1"/>
    </source>
</evidence>
<comment type="pathway">
    <text evidence="2">Glycan metabolism; osmoregulated periplasmic glucan (OPG) biosynthesis.</text>
</comment>
<dbReference type="SUPFAM" id="SSF53448">
    <property type="entry name" value="Nucleotide-diphospho-sugar transferases"/>
    <property type="match status" value="1"/>
</dbReference>
<feature type="transmembrane region" description="Helical" evidence="12">
    <location>
        <begin position="66"/>
        <end position="89"/>
    </location>
</feature>
<dbReference type="Pfam" id="PF13632">
    <property type="entry name" value="Glyco_trans_2_3"/>
    <property type="match status" value="1"/>
</dbReference>
<keyword evidence="9 12" id="KW-0812">Transmembrane</keyword>
<dbReference type="EMBL" id="JAUSVP010000001">
    <property type="protein sequence ID" value="MDQ0446019.1"/>
    <property type="molecule type" value="Genomic_DNA"/>
</dbReference>
<feature type="transmembrane region" description="Helical" evidence="12">
    <location>
        <begin position="38"/>
        <end position="60"/>
    </location>
</feature>
<dbReference type="InterPro" id="IPR001173">
    <property type="entry name" value="Glyco_trans_2-like"/>
</dbReference>
<evidence type="ECO:0000256" key="6">
    <source>
        <dbReference type="ARBA" id="ARBA00022519"/>
    </source>
</evidence>
<evidence type="ECO:0000313" key="15">
    <source>
        <dbReference type="Proteomes" id="UP001231124"/>
    </source>
</evidence>
<comment type="similarity">
    <text evidence="3">Belongs to the glycosyltransferase 2 family. OpgH subfamily.</text>
</comment>
<evidence type="ECO:0000256" key="12">
    <source>
        <dbReference type="SAM" id="Phobius"/>
    </source>
</evidence>
<dbReference type="GO" id="GO:0016757">
    <property type="term" value="F:glycosyltransferase activity"/>
    <property type="evidence" value="ECO:0007669"/>
    <property type="project" value="UniProtKB-KW"/>
</dbReference>
<keyword evidence="15" id="KW-1185">Reference proteome</keyword>
<evidence type="ECO:0000256" key="7">
    <source>
        <dbReference type="ARBA" id="ARBA00022676"/>
    </source>
</evidence>
<comment type="caution">
    <text evidence="14">The sequence shown here is derived from an EMBL/GenBank/DDBJ whole genome shotgun (WGS) entry which is preliminary data.</text>
</comment>
<name>A0ABU0HUL2_9HYPH</name>
<feature type="domain" description="Glycosyltransferase 2-like" evidence="13">
    <location>
        <begin position="222"/>
        <end position="421"/>
    </location>
</feature>
<gene>
    <name evidence="14" type="ORF">QO012_000497</name>
</gene>
<dbReference type="Gene3D" id="3.90.550.10">
    <property type="entry name" value="Spore Coat Polysaccharide Biosynthesis Protein SpsA, Chain A"/>
    <property type="match status" value="1"/>
</dbReference>
<evidence type="ECO:0000256" key="3">
    <source>
        <dbReference type="ARBA" id="ARBA00009337"/>
    </source>
</evidence>
<feature type="transmembrane region" description="Helical" evidence="12">
    <location>
        <begin position="390"/>
        <end position="414"/>
    </location>
</feature>
<accession>A0ABU0HUL2</accession>
<evidence type="ECO:0000259" key="13">
    <source>
        <dbReference type="Pfam" id="PF13632"/>
    </source>
</evidence>
<keyword evidence="11 12" id="KW-0472">Membrane</keyword>
<keyword evidence="5" id="KW-1003">Cell membrane</keyword>
<keyword evidence="10 12" id="KW-1133">Transmembrane helix</keyword>